<protein>
    <recommendedName>
        <fullName evidence="4">Lipoprotein</fullName>
    </recommendedName>
</protein>
<name>F8E8B1_FLESM</name>
<dbReference type="PROSITE" id="PS51257">
    <property type="entry name" value="PROKAR_LIPOPROTEIN"/>
    <property type="match status" value="1"/>
</dbReference>
<dbReference type="KEGG" id="fsi:Flexsi_1458"/>
<evidence type="ECO:0008006" key="4">
    <source>
        <dbReference type="Google" id="ProtNLM"/>
    </source>
</evidence>
<feature type="chain" id="PRO_5003369424" description="Lipoprotein" evidence="1">
    <location>
        <begin position="21"/>
        <end position="443"/>
    </location>
</feature>
<organism evidence="2 3">
    <name type="scientific">Flexistipes sinusarabici (strain ATCC 49648 / DSM 4947 / MAS 10)</name>
    <dbReference type="NCBI Taxonomy" id="717231"/>
    <lineage>
        <taxon>Bacteria</taxon>
        <taxon>Pseudomonadati</taxon>
        <taxon>Deferribacterota</taxon>
        <taxon>Deferribacteres</taxon>
        <taxon>Deferribacterales</taxon>
        <taxon>Flexistipitaceae</taxon>
        <taxon>Flexistipes</taxon>
    </lineage>
</organism>
<dbReference type="AlphaFoldDB" id="F8E8B1"/>
<dbReference type="OrthoDB" id="9816503at2"/>
<proteinExistence type="predicted"/>
<keyword evidence="1" id="KW-0732">Signal</keyword>
<accession>F8E8B1</accession>
<dbReference type="HOGENOM" id="CLU_617847_0_0_0"/>
<dbReference type="RefSeq" id="WP_013886589.1">
    <property type="nucleotide sequence ID" value="NC_015672.1"/>
</dbReference>
<reference evidence="2 3" key="1">
    <citation type="journal article" date="2011" name="Stand. Genomic Sci.">
        <title>Genome sequence of the moderately thermophilic halophile Flexistipes sinusarabici strain (MAS10).</title>
        <authorList>
            <person name="Lapidus A."/>
            <person name="Chertkov O."/>
            <person name="Nolan M."/>
            <person name="Lucas S."/>
            <person name="Hammon N."/>
            <person name="Deshpande S."/>
            <person name="Cheng J.F."/>
            <person name="Tapia R."/>
            <person name="Han C."/>
            <person name="Goodwin L."/>
            <person name="Pitluck S."/>
            <person name="Liolios K."/>
            <person name="Pagani I."/>
            <person name="Ivanova N."/>
            <person name="Huntemann M."/>
            <person name="Mavromatis K."/>
            <person name="Mikhailova N."/>
            <person name="Pati A."/>
            <person name="Chen A."/>
            <person name="Palaniappan K."/>
            <person name="Land M."/>
            <person name="Hauser L."/>
            <person name="Brambilla E.M."/>
            <person name="Rohde M."/>
            <person name="Abt B."/>
            <person name="Spring S."/>
            <person name="Goker M."/>
            <person name="Bristow J."/>
            <person name="Eisen J.A."/>
            <person name="Markowitz V."/>
            <person name="Hugenholtz P."/>
            <person name="Kyrpides N.C."/>
            <person name="Klenk H.P."/>
            <person name="Woyke T."/>
        </authorList>
    </citation>
    <scope>NUCLEOTIDE SEQUENCE [LARGE SCALE GENOMIC DNA]</scope>
    <source>
        <strain evidence="3">DSM 4947 / MAS 10</strain>
    </source>
</reference>
<feature type="signal peptide" evidence="1">
    <location>
        <begin position="1"/>
        <end position="20"/>
    </location>
</feature>
<sequence>MNFVCKAGIFIFCISIFAGCAVNRTEEILNPNTAGGSYFKDMIDNVSFENMELPQNFEKSFPKSELILNGVVIFKYEYLTRQIADNVSNFSFDNNSLIFVKNNLLITGEKYCESIQLHNDVYYLKLSSGFIMTIKGSDINVYSVKNCGKIFSLKRKYRGVTFRFPYIIQYGEKQFVINKVGSQKPFLSGGLKTQIRGMHYSDGYIYFHDEKDRIIPLLLIITASGQASGKFLKPYHLNGKIDSSQFYKDSLLIESETGFKKFSLNSGEINLEKTLTMDNKSDVAKDDCRIIPENGILCGRKVHIFNQQRFINTGDAEKVLVSGDKLISLNNRLLNITYMDKKRYIKEISLNSPDINLCRSGSFYFFRDIDYKIKKVDSVSYSADITKSIPDNCTGAYRFDNGSFYSKSGKEVMSVATKVSESKTHIMFLRKIGKDYYYFFKKK</sequence>
<evidence type="ECO:0000313" key="2">
    <source>
        <dbReference type="EMBL" id="AEI15108.1"/>
    </source>
</evidence>
<dbReference type="Proteomes" id="UP000006621">
    <property type="component" value="Chromosome"/>
</dbReference>
<gene>
    <name evidence="2" type="ordered locus">Flexsi_1458</name>
</gene>
<evidence type="ECO:0000256" key="1">
    <source>
        <dbReference type="SAM" id="SignalP"/>
    </source>
</evidence>
<keyword evidence="3" id="KW-1185">Reference proteome</keyword>
<evidence type="ECO:0000313" key="3">
    <source>
        <dbReference type="Proteomes" id="UP000006621"/>
    </source>
</evidence>
<reference evidence="3" key="2">
    <citation type="submission" date="2011-06" db="EMBL/GenBank/DDBJ databases">
        <title>The complete genome of Flexistipes sinusarabici DSM 4947.</title>
        <authorList>
            <person name="Lucas S."/>
            <person name="Han J."/>
            <person name="Lapidus A."/>
            <person name="Bruce D."/>
            <person name="Goodwin L."/>
            <person name="Pitluck S."/>
            <person name="Peters L."/>
            <person name="Kyrpides N."/>
            <person name="Mavromatis K."/>
            <person name="Ivanova N."/>
            <person name="Mikhailova N."/>
            <person name="Chertkov O."/>
            <person name="Detter J.C."/>
            <person name="Tapia R."/>
            <person name="Han C."/>
            <person name="Land M."/>
            <person name="Hauser L."/>
            <person name="Markowitz V."/>
            <person name="Cheng J.-F."/>
            <person name="Hugenholtz P."/>
            <person name="Woyke T."/>
            <person name="Wu D."/>
            <person name="Spring S."/>
            <person name="Schroeder M."/>
            <person name="Brambilla E."/>
            <person name="Klenk H.-P."/>
            <person name="Eisen J.A."/>
        </authorList>
    </citation>
    <scope>NUCLEOTIDE SEQUENCE [LARGE SCALE GENOMIC DNA]</scope>
    <source>
        <strain evidence="3">DSM 4947 / MAS 10</strain>
    </source>
</reference>
<dbReference type="EMBL" id="CP002858">
    <property type="protein sequence ID" value="AEI15108.1"/>
    <property type="molecule type" value="Genomic_DNA"/>
</dbReference>
<dbReference type="eggNOG" id="ENOG5032A62">
    <property type="taxonomic scope" value="Bacteria"/>
</dbReference>